<evidence type="ECO:0000256" key="5">
    <source>
        <dbReference type="ARBA" id="ARBA00022714"/>
    </source>
</evidence>
<organism evidence="15 16">
    <name type="scientific">Aerolutibacter ruishenii</name>
    <dbReference type="NCBI Taxonomy" id="686800"/>
    <lineage>
        <taxon>Bacteria</taxon>
        <taxon>Pseudomonadati</taxon>
        <taxon>Pseudomonadota</taxon>
        <taxon>Gammaproteobacteria</taxon>
        <taxon>Lysobacterales</taxon>
        <taxon>Lysobacteraceae</taxon>
        <taxon>Aerolutibacter</taxon>
    </lineage>
</organism>
<dbReference type="PANTHER" id="PTHR47354:SF8">
    <property type="entry name" value="1,2-PHENYLACETYL-COA EPOXIDASE, SUBUNIT E"/>
    <property type="match status" value="1"/>
</dbReference>
<evidence type="ECO:0000256" key="3">
    <source>
        <dbReference type="ARBA" id="ARBA00022630"/>
    </source>
</evidence>
<dbReference type="Gene3D" id="3.40.50.80">
    <property type="entry name" value="Nucleotide-binding domain of ferredoxin-NADP reductase (FNR) module"/>
    <property type="match status" value="1"/>
</dbReference>
<keyword evidence="16" id="KW-1185">Reference proteome</keyword>
<dbReference type="PANTHER" id="PTHR47354">
    <property type="entry name" value="NADH OXIDOREDUCTASE HCR"/>
    <property type="match status" value="1"/>
</dbReference>
<keyword evidence="7" id="KW-0274">FAD</keyword>
<dbReference type="GO" id="GO:0051537">
    <property type="term" value="F:2 iron, 2 sulfur cluster binding"/>
    <property type="evidence" value="ECO:0007669"/>
    <property type="project" value="UniProtKB-KW"/>
</dbReference>
<feature type="domain" description="FAD-binding FR-type" evidence="14">
    <location>
        <begin position="191"/>
        <end position="294"/>
    </location>
</feature>
<dbReference type="SUPFAM" id="SSF63380">
    <property type="entry name" value="Riboflavin synthase domain-like"/>
    <property type="match status" value="1"/>
</dbReference>
<protein>
    <submittedName>
        <fullName evidence="15">Putative ferric reductase</fullName>
    </submittedName>
</protein>
<keyword evidence="10" id="KW-0408">Iron</keyword>
<keyword evidence="9" id="KW-0560">Oxidoreductase</keyword>
<dbReference type="InterPro" id="IPR039261">
    <property type="entry name" value="FNR_nucleotide-bd"/>
</dbReference>
<dbReference type="Pfam" id="PF08022">
    <property type="entry name" value="FAD_binding_8"/>
    <property type="match status" value="1"/>
</dbReference>
<comment type="caution">
    <text evidence="15">The sequence shown here is derived from an EMBL/GenBank/DDBJ whole genome shotgun (WGS) entry which is preliminary data.</text>
</comment>
<feature type="transmembrane region" description="Helical" evidence="13">
    <location>
        <begin position="76"/>
        <end position="93"/>
    </location>
</feature>
<feature type="transmembrane region" description="Helical" evidence="13">
    <location>
        <begin position="142"/>
        <end position="160"/>
    </location>
</feature>
<keyword evidence="3" id="KW-0285">Flavoprotein</keyword>
<sequence length="420" mass="46309">MTLKSWHVITALVVASAVLVAMELPADTRLGTAALSLSSGVAAFTLMAAASVLGARWSWVESRFGGLDRVYQVHKWMGVWALGLASIHLVFKAGMPGWDTASILALSGGWTRFLRQFSFVGLMFIVVLALNRNIPYGQWRLWHKLSGPLFVVVVLHWLSFKQPLALASPAGAWLLAWSLLGVVAAFYKLLLYPHVASHAEYRVVDQHRNQSGLHLQLEPVGRGLDFTPGQFGFMRMEEEGLREPHPFTIASGGDAGRVDFVIRPLGDFTRKLLAEAKVGMRATVYAPFGRFDRNRTARREVWIGGGVGISPFIAWLQDASANGFDKVTLFYFYTPGREFPDVSVLEAMARERGAELVPVRSGASDPAFVQRFAEICRSGDPAGVDVAFCGPKGLMAQVRARMQDNGVPAANLRYEHFEFR</sequence>
<dbReference type="RefSeq" id="WP_199747068.1">
    <property type="nucleotide sequence ID" value="NZ_VLKP01000002.1"/>
</dbReference>
<feature type="transmembrane region" description="Helical" evidence="13">
    <location>
        <begin position="172"/>
        <end position="192"/>
    </location>
</feature>
<proteinExistence type="predicted"/>
<keyword evidence="11" id="KW-0411">Iron-sulfur</keyword>
<dbReference type="Gene3D" id="2.40.30.10">
    <property type="entry name" value="Translation factors"/>
    <property type="match status" value="1"/>
</dbReference>
<feature type="transmembrane region" description="Helical" evidence="13">
    <location>
        <begin position="35"/>
        <end position="55"/>
    </location>
</feature>
<dbReference type="InterPro" id="IPR013130">
    <property type="entry name" value="Fe3_Rdtase_TM_dom"/>
</dbReference>
<dbReference type="GO" id="GO:0046872">
    <property type="term" value="F:metal ion binding"/>
    <property type="evidence" value="ECO:0007669"/>
    <property type="project" value="UniProtKB-KW"/>
</dbReference>
<evidence type="ECO:0000256" key="12">
    <source>
        <dbReference type="ARBA" id="ARBA00023136"/>
    </source>
</evidence>
<comment type="cofactor">
    <cofactor evidence="1">
        <name>FAD</name>
        <dbReference type="ChEBI" id="CHEBI:57692"/>
    </cofactor>
</comment>
<name>A0A562M0N2_9GAMM</name>
<dbReference type="InterPro" id="IPR017938">
    <property type="entry name" value="Riboflavin_synthase-like_b-brl"/>
</dbReference>
<keyword evidence="5" id="KW-0001">2Fe-2S</keyword>
<dbReference type="InterPro" id="IPR050415">
    <property type="entry name" value="MRET"/>
</dbReference>
<dbReference type="GO" id="GO:0016020">
    <property type="term" value="C:membrane"/>
    <property type="evidence" value="ECO:0007669"/>
    <property type="project" value="UniProtKB-SubCell"/>
</dbReference>
<keyword evidence="6" id="KW-0479">Metal-binding</keyword>
<dbReference type="GO" id="GO:0050660">
    <property type="term" value="F:flavin adenine dinucleotide binding"/>
    <property type="evidence" value="ECO:0007669"/>
    <property type="project" value="TreeGrafter"/>
</dbReference>
<evidence type="ECO:0000256" key="9">
    <source>
        <dbReference type="ARBA" id="ARBA00023002"/>
    </source>
</evidence>
<dbReference type="SUPFAM" id="SSF52343">
    <property type="entry name" value="Ferredoxin reductase-like, C-terminal NADP-linked domain"/>
    <property type="match status" value="1"/>
</dbReference>
<reference evidence="15 16" key="1">
    <citation type="journal article" date="2015" name="Stand. Genomic Sci.">
        <title>Genomic Encyclopedia of Bacterial and Archaeal Type Strains, Phase III: the genomes of soil and plant-associated and newly described type strains.</title>
        <authorList>
            <person name="Whitman W.B."/>
            <person name="Woyke T."/>
            <person name="Klenk H.P."/>
            <person name="Zhou Y."/>
            <person name="Lilburn T.G."/>
            <person name="Beck B.J."/>
            <person name="De Vos P."/>
            <person name="Vandamme P."/>
            <person name="Eisen J.A."/>
            <person name="Garrity G."/>
            <person name="Hugenholtz P."/>
            <person name="Kyrpides N.C."/>
        </authorList>
    </citation>
    <scope>NUCLEOTIDE SEQUENCE [LARGE SCALE GENOMIC DNA]</scope>
    <source>
        <strain evidence="15 16">CGMCC 1.10136</strain>
    </source>
</reference>
<dbReference type="EMBL" id="VLKP01000002">
    <property type="protein sequence ID" value="TWI13403.1"/>
    <property type="molecule type" value="Genomic_DNA"/>
</dbReference>
<evidence type="ECO:0000256" key="7">
    <source>
        <dbReference type="ARBA" id="ARBA00022827"/>
    </source>
</evidence>
<evidence type="ECO:0000256" key="11">
    <source>
        <dbReference type="ARBA" id="ARBA00023014"/>
    </source>
</evidence>
<dbReference type="Pfam" id="PF01794">
    <property type="entry name" value="Ferric_reduct"/>
    <property type="match status" value="1"/>
</dbReference>
<evidence type="ECO:0000256" key="2">
    <source>
        <dbReference type="ARBA" id="ARBA00004141"/>
    </source>
</evidence>
<evidence type="ECO:0000256" key="13">
    <source>
        <dbReference type="SAM" id="Phobius"/>
    </source>
</evidence>
<keyword evidence="8 13" id="KW-1133">Transmembrane helix</keyword>
<dbReference type="PRINTS" id="PR00410">
    <property type="entry name" value="PHEHYDRXLASE"/>
</dbReference>
<gene>
    <name evidence="15" type="ORF">IP93_00565</name>
</gene>
<dbReference type="CDD" id="cd06198">
    <property type="entry name" value="FNR_like_3"/>
    <property type="match status" value="1"/>
</dbReference>
<dbReference type="InterPro" id="IPR017927">
    <property type="entry name" value="FAD-bd_FR_type"/>
</dbReference>
<dbReference type="PROSITE" id="PS51384">
    <property type="entry name" value="FAD_FR"/>
    <property type="match status" value="1"/>
</dbReference>
<feature type="transmembrane region" description="Helical" evidence="13">
    <location>
        <begin position="113"/>
        <end position="130"/>
    </location>
</feature>
<evidence type="ECO:0000259" key="14">
    <source>
        <dbReference type="PROSITE" id="PS51384"/>
    </source>
</evidence>
<dbReference type="AlphaFoldDB" id="A0A562M0N2"/>
<evidence type="ECO:0000256" key="8">
    <source>
        <dbReference type="ARBA" id="ARBA00022989"/>
    </source>
</evidence>
<keyword evidence="4 13" id="KW-0812">Transmembrane</keyword>
<dbReference type="Proteomes" id="UP000316471">
    <property type="component" value="Unassembled WGS sequence"/>
</dbReference>
<evidence type="ECO:0000313" key="15">
    <source>
        <dbReference type="EMBL" id="TWI13403.1"/>
    </source>
</evidence>
<keyword evidence="12 13" id="KW-0472">Membrane</keyword>
<evidence type="ECO:0000313" key="16">
    <source>
        <dbReference type="Proteomes" id="UP000316471"/>
    </source>
</evidence>
<evidence type="ECO:0000256" key="10">
    <source>
        <dbReference type="ARBA" id="ARBA00023004"/>
    </source>
</evidence>
<evidence type="ECO:0000256" key="6">
    <source>
        <dbReference type="ARBA" id="ARBA00022723"/>
    </source>
</evidence>
<comment type="subcellular location">
    <subcellularLocation>
        <location evidence="2">Membrane</location>
        <topology evidence="2">Multi-pass membrane protein</topology>
    </subcellularLocation>
</comment>
<accession>A0A562M0N2</accession>
<evidence type="ECO:0000256" key="1">
    <source>
        <dbReference type="ARBA" id="ARBA00001974"/>
    </source>
</evidence>
<evidence type="ECO:0000256" key="4">
    <source>
        <dbReference type="ARBA" id="ARBA00022692"/>
    </source>
</evidence>
<dbReference type="GO" id="GO:0016491">
    <property type="term" value="F:oxidoreductase activity"/>
    <property type="evidence" value="ECO:0007669"/>
    <property type="project" value="UniProtKB-KW"/>
</dbReference>
<dbReference type="InterPro" id="IPR013112">
    <property type="entry name" value="FAD-bd_8"/>
</dbReference>